<keyword evidence="5" id="KW-0547">Nucleotide-binding</keyword>
<keyword evidence="6" id="KW-0067">ATP-binding</keyword>
<evidence type="ECO:0000256" key="5">
    <source>
        <dbReference type="ARBA" id="ARBA00022741"/>
    </source>
</evidence>
<dbReference type="GO" id="GO:0005829">
    <property type="term" value="C:cytosol"/>
    <property type="evidence" value="ECO:0007669"/>
    <property type="project" value="TreeGrafter"/>
</dbReference>
<comment type="pathway">
    <text evidence="1 9">Sulfur metabolism; glutathione biosynthesis; glutathione from L-cysteine and L-glutamate: step 1/2.</text>
</comment>
<comment type="caution">
    <text evidence="11">The sequence shown here is derived from an EMBL/GenBank/DDBJ whole genome shotgun (WGS) entry which is preliminary data.</text>
</comment>
<organism evidence="11 12">
    <name type="scientific">Secundilactobacillus odoratitofui DSM 19909 = JCM 15043</name>
    <dbReference type="NCBI Taxonomy" id="1423776"/>
    <lineage>
        <taxon>Bacteria</taxon>
        <taxon>Bacillati</taxon>
        <taxon>Bacillota</taxon>
        <taxon>Bacilli</taxon>
        <taxon>Lactobacillales</taxon>
        <taxon>Lactobacillaceae</taxon>
        <taxon>Secundilactobacillus</taxon>
    </lineage>
</organism>
<evidence type="ECO:0000313" key="11">
    <source>
        <dbReference type="EMBL" id="KRK97194.1"/>
    </source>
</evidence>
<evidence type="ECO:0000256" key="3">
    <source>
        <dbReference type="ARBA" id="ARBA00022598"/>
    </source>
</evidence>
<evidence type="ECO:0000256" key="6">
    <source>
        <dbReference type="ARBA" id="ARBA00022840"/>
    </source>
</evidence>
<dbReference type="SUPFAM" id="SSF55931">
    <property type="entry name" value="Glutamine synthetase/guanido kinase"/>
    <property type="match status" value="1"/>
</dbReference>
<evidence type="ECO:0000256" key="7">
    <source>
        <dbReference type="ARBA" id="ARBA00048819"/>
    </source>
</evidence>
<evidence type="ECO:0000256" key="2">
    <source>
        <dbReference type="ARBA" id="ARBA00012220"/>
    </source>
</evidence>
<evidence type="ECO:0000259" key="10">
    <source>
        <dbReference type="Pfam" id="PF04262"/>
    </source>
</evidence>
<proteinExistence type="inferred from homology"/>
<dbReference type="InterPro" id="IPR014746">
    <property type="entry name" value="Gln_synth/guanido_kin_cat_dom"/>
</dbReference>
<dbReference type="GO" id="GO:0006750">
    <property type="term" value="P:glutathione biosynthetic process"/>
    <property type="evidence" value="ECO:0007669"/>
    <property type="project" value="UniProtKB-UniPathway"/>
</dbReference>
<dbReference type="InterPro" id="IPR007370">
    <property type="entry name" value="Glu_cys_ligase"/>
</dbReference>
<dbReference type="EMBL" id="AZEE01000030">
    <property type="protein sequence ID" value="KRK97194.1"/>
    <property type="molecule type" value="Genomic_DNA"/>
</dbReference>
<keyword evidence="4 8" id="KW-0317">Glutathione biosynthesis</keyword>
<dbReference type="GO" id="GO:0005524">
    <property type="term" value="F:ATP binding"/>
    <property type="evidence" value="ECO:0007669"/>
    <property type="project" value="UniProtKB-KW"/>
</dbReference>
<evidence type="ECO:0000256" key="1">
    <source>
        <dbReference type="ARBA" id="ARBA00005006"/>
    </source>
</evidence>
<dbReference type="UniPathway" id="UPA00142">
    <property type="reaction ID" value="UER00209"/>
</dbReference>
<evidence type="ECO:0000256" key="9">
    <source>
        <dbReference type="RuleBase" id="RU004391"/>
    </source>
</evidence>
<dbReference type="OrthoDB" id="9803907at2"/>
<dbReference type="EC" id="6.3.2.2" evidence="2 9"/>
<evidence type="ECO:0000256" key="8">
    <source>
        <dbReference type="RuleBase" id="RU003544"/>
    </source>
</evidence>
<dbReference type="AlphaFoldDB" id="A0A0R1LXM3"/>
<dbReference type="GO" id="GO:0046872">
    <property type="term" value="F:metal ion binding"/>
    <property type="evidence" value="ECO:0007669"/>
    <property type="project" value="TreeGrafter"/>
</dbReference>
<feature type="domain" description="Glutamate--cysteine ligase" evidence="10">
    <location>
        <begin position="7"/>
        <end position="329"/>
    </location>
</feature>
<dbReference type="STRING" id="1423776.FD04_GL002056"/>
<evidence type="ECO:0000256" key="4">
    <source>
        <dbReference type="ARBA" id="ARBA00022684"/>
    </source>
</evidence>
<dbReference type="Gene3D" id="3.30.590.20">
    <property type="match status" value="1"/>
</dbReference>
<name>A0A0R1LXM3_9LACO</name>
<gene>
    <name evidence="11" type="ORF">FD04_GL002056</name>
</gene>
<dbReference type="RefSeq" id="WP_054701340.1">
    <property type="nucleotide sequence ID" value="NZ_AZEE01000030.1"/>
</dbReference>
<keyword evidence="12" id="KW-1185">Reference proteome</keyword>
<dbReference type="InterPro" id="IPR006334">
    <property type="entry name" value="Glut_cys_ligase"/>
</dbReference>
<dbReference type="GO" id="GO:0004357">
    <property type="term" value="F:glutamate-cysteine ligase activity"/>
    <property type="evidence" value="ECO:0007669"/>
    <property type="project" value="UniProtKB-EC"/>
</dbReference>
<dbReference type="Pfam" id="PF04262">
    <property type="entry name" value="Glu_cys_ligase"/>
    <property type="match status" value="1"/>
</dbReference>
<reference evidence="11 12" key="1">
    <citation type="journal article" date="2015" name="Genome Announc.">
        <title>Expanding the biotechnology potential of lactobacilli through comparative genomics of 213 strains and associated genera.</title>
        <authorList>
            <person name="Sun Z."/>
            <person name="Harris H.M."/>
            <person name="McCann A."/>
            <person name="Guo C."/>
            <person name="Argimon S."/>
            <person name="Zhang W."/>
            <person name="Yang X."/>
            <person name="Jeffery I.B."/>
            <person name="Cooney J.C."/>
            <person name="Kagawa T.F."/>
            <person name="Liu W."/>
            <person name="Song Y."/>
            <person name="Salvetti E."/>
            <person name="Wrobel A."/>
            <person name="Rasinkangas P."/>
            <person name="Parkhill J."/>
            <person name="Rea M.C."/>
            <person name="O'Sullivan O."/>
            <person name="Ritari J."/>
            <person name="Douillard F.P."/>
            <person name="Paul Ross R."/>
            <person name="Yang R."/>
            <person name="Briner A.E."/>
            <person name="Felis G.E."/>
            <person name="de Vos W.M."/>
            <person name="Barrangou R."/>
            <person name="Klaenhammer T.R."/>
            <person name="Caufield P.W."/>
            <person name="Cui Y."/>
            <person name="Zhang H."/>
            <person name="O'Toole P.W."/>
        </authorList>
    </citation>
    <scope>NUCLEOTIDE SEQUENCE [LARGE SCALE GENOMIC DNA]</scope>
    <source>
        <strain evidence="11 12">DSM 19909</strain>
    </source>
</reference>
<dbReference type="Proteomes" id="UP000051160">
    <property type="component" value="Unassembled WGS sequence"/>
</dbReference>
<sequence length="512" mass="58682">MLDNLLDVIKAEGVSEQLYHGLVGVEIEQNRVDKTGRMSRLPHPTVFGSRTFHPYLQSDFAEAQTELITDPNPNIGGVLDQLDTLQTVLYRSLQGDDRIWPLSMPPKLDDEDEAFIRAHFDRPAYAKYRDYLSQKYRLQSKIVTGVHLNYSIPDPVINRLYTHYEDEFDRVTDFRNALYFRMTQNLVLNRWLMTYLFGASPVAEIGFFDETPAELTQPVRSIRSSRFGYANLPQDQVDATIYQSLPHFVAQLSDRIESGTLFDQAEFYGPVRLRGNQHLADDLSKGIKYLEFRGLDTTPFHVNGISRHALYFMKLFFIYALVTPIDSTELVDQLKQSELDNEQVALERPTEPTFKVAEGQRIFKSLHQLAMTLNAHSEQINALDDFAEVMSHPELTPSAKLMSHLTDDGSLMSFGIRRAAEWKARRIGADQLLPRMSRLSVRAQELVFRAVQLGVRYYAVRDEHGEIMLMLTFNELTQVIEADRLADEPATAYLKRLFPDLPLPKQLGDQAI</sequence>
<dbReference type="PANTHER" id="PTHR38761">
    <property type="entry name" value="GLUTAMATE--CYSTEINE LIGASE"/>
    <property type="match status" value="1"/>
</dbReference>
<keyword evidence="3 8" id="KW-0436">Ligase</keyword>
<accession>A0A0R1LXM3</accession>
<evidence type="ECO:0000313" key="12">
    <source>
        <dbReference type="Proteomes" id="UP000051160"/>
    </source>
</evidence>
<comment type="similarity">
    <text evidence="8">Belongs to the glutamate--cysteine ligase type 1 family.</text>
</comment>
<protein>
    <recommendedName>
        <fullName evidence="2 9">Glutamate--cysteine ligase</fullName>
        <ecNumber evidence="2 9">6.3.2.2</ecNumber>
    </recommendedName>
</protein>
<comment type="catalytic activity">
    <reaction evidence="7 9">
        <text>L-cysteine + L-glutamate + ATP = gamma-L-glutamyl-L-cysteine + ADP + phosphate + H(+)</text>
        <dbReference type="Rhea" id="RHEA:13285"/>
        <dbReference type="ChEBI" id="CHEBI:15378"/>
        <dbReference type="ChEBI" id="CHEBI:29985"/>
        <dbReference type="ChEBI" id="CHEBI:30616"/>
        <dbReference type="ChEBI" id="CHEBI:35235"/>
        <dbReference type="ChEBI" id="CHEBI:43474"/>
        <dbReference type="ChEBI" id="CHEBI:58173"/>
        <dbReference type="ChEBI" id="CHEBI:456216"/>
        <dbReference type="EC" id="6.3.2.2"/>
    </reaction>
</comment>
<dbReference type="PATRIC" id="fig|1423776.4.peg.2083"/>
<dbReference type="PANTHER" id="PTHR38761:SF1">
    <property type="entry name" value="GLUTAMATE--CYSTEINE LIGASE"/>
    <property type="match status" value="1"/>
</dbReference>